<organism evidence="2 3">
    <name type="scientific">Weissella diestrammenae</name>
    <dbReference type="NCBI Taxonomy" id="1162633"/>
    <lineage>
        <taxon>Bacteria</taxon>
        <taxon>Bacillati</taxon>
        <taxon>Bacillota</taxon>
        <taxon>Bacilli</taxon>
        <taxon>Lactobacillales</taxon>
        <taxon>Lactobacillaceae</taxon>
        <taxon>Weissella</taxon>
    </lineage>
</organism>
<protein>
    <submittedName>
        <fullName evidence="2">MscL family protein</fullName>
    </submittedName>
</protein>
<feature type="transmembrane region" description="Helical" evidence="1">
    <location>
        <begin position="101"/>
        <end position="122"/>
    </location>
</feature>
<dbReference type="RefSeq" id="WP_187529951.1">
    <property type="nucleotide sequence ID" value="NZ_JAGMVT010000028.1"/>
</dbReference>
<dbReference type="SUPFAM" id="SSF81330">
    <property type="entry name" value="Gated mechanosensitive channel"/>
    <property type="match status" value="1"/>
</dbReference>
<dbReference type="Gene3D" id="1.10.1200.120">
    <property type="entry name" value="Large-conductance mechanosensitive channel, MscL, domain 1"/>
    <property type="match status" value="1"/>
</dbReference>
<dbReference type="InterPro" id="IPR036019">
    <property type="entry name" value="MscL_channel"/>
</dbReference>
<reference evidence="2 3" key="1">
    <citation type="submission" date="2020-08" db="EMBL/GenBank/DDBJ databases">
        <title>Genome sequence of Weissella diestrammenae KACC 16890T.</title>
        <authorList>
            <person name="Hyun D.-W."/>
            <person name="Bae J.-W."/>
        </authorList>
    </citation>
    <scope>NUCLEOTIDE SEQUENCE [LARGE SCALE GENOMIC DNA]</scope>
    <source>
        <strain evidence="2 3">KACC 16890</strain>
    </source>
</reference>
<gene>
    <name evidence="2" type="ORF">H9L19_06920</name>
</gene>
<evidence type="ECO:0000313" key="3">
    <source>
        <dbReference type="Proteomes" id="UP000515800"/>
    </source>
</evidence>
<accession>A0A7G9T7P8</accession>
<dbReference type="InterPro" id="IPR037673">
    <property type="entry name" value="MSC/AndL"/>
</dbReference>
<keyword evidence="1" id="KW-0812">Transmembrane</keyword>
<sequence>MINRKKIKSVLPDQLLDSVGAVNTLSDTVMDSQIAGEFRSFLTGDKVTGFAIGVVVGNAFSSFVQNFVELLGGVYTFFKIWIQKNTMDASVIPFGDFSKSFITMLLIAASVFFFIRILNTFLARNPTEKFGYNATLIETKRLHQEQIRTNELLASLIELEKGHQDIHHQ</sequence>
<keyword evidence="3" id="KW-1185">Reference proteome</keyword>
<dbReference type="KEGG" id="wdi:H9L19_06920"/>
<name>A0A7G9T7P8_9LACO</name>
<dbReference type="EMBL" id="CP060724">
    <property type="protein sequence ID" value="QNN76123.1"/>
    <property type="molecule type" value="Genomic_DNA"/>
</dbReference>
<feature type="transmembrane region" description="Helical" evidence="1">
    <location>
        <begin position="47"/>
        <end position="68"/>
    </location>
</feature>
<dbReference type="Pfam" id="PF01741">
    <property type="entry name" value="MscL"/>
    <property type="match status" value="1"/>
</dbReference>
<keyword evidence="1" id="KW-1133">Transmembrane helix</keyword>
<dbReference type="Proteomes" id="UP000515800">
    <property type="component" value="Chromosome"/>
</dbReference>
<dbReference type="AlphaFoldDB" id="A0A7G9T7P8"/>
<keyword evidence="1" id="KW-0472">Membrane</keyword>
<evidence type="ECO:0000256" key="1">
    <source>
        <dbReference type="SAM" id="Phobius"/>
    </source>
</evidence>
<evidence type="ECO:0000313" key="2">
    <source>
        <dbReference type="EMBL" id="QNN76123.1"/>
    </source>
</evidence>
<proteinExistence type="predicted"/>